<name>A0AAN9XKH3_PSOTE</name>
<reference evidence="1 2" key="1">
    <citation type="submission" date="2024-01" db="EMBL/GenBank/DDBJ databases">
        <title>The genomes of 5 underutilized Papilionoideae crops provide insights into root nodulation and disease resistanc.</title>
        <authorList>
            <person name="Jiang F."/>
        </authorList>
    </citation>
    <scope>NUCLEOTIDE SEQUENCE [LARGE SCALE GENOMIC DNA]</scope>
    <source>
        <strain evidence="1">DUOXIRENSHENG_FW03</strain>
        <tissue evidence="1">Leaves</tissue>
    </source>
</reference>
<dbReference type="Proteomes" id="UP001386955">
    <property type="component" value="Unassembled WGS sequence"/>
</dbReference>
<protein>
    <submittedName>
        <fullName evidence="1">Uncharacterized protein</fullName>
    </submittedName>
</protein>
<gene>
    <name evidence="1" type="ORF">VNO78_17022</name>
</gene>
<dbReference type="EMBL" id="JAYMYS010000004">
    <property type="protein sequence ID" value="KAK7396192.1"/>
    <property type="molecule type" value="Genomic_DNA"/>
</dbReference>
<comment type="caution">
    <text evidence="1">The sequence shown here is derived from an EMBL/GenBank/DDBJ whole genome shotgun (WGS) entry which is preliminary data.</text>
</comment>
<organism evidence="1 2">
    <name type="scientific">Psophocarpus tetragonolobus</name>
    <name type="common">Winged bean</name>
    <name type="synonym">Dolichos tetragonolobus</name>
    <dbReference type="NCBI Taxonomy" id="3891"/>
    <lineage>
        <taxon>Eukaryota</taxon>
        <taxon>Viridiplantae</taxon>
        <taxon>Streptophyta</taxon>
        <taxon>Embryophyta</taxon>
        <taxon>Tracheophyta</taxon>
        <taxon>Spermatophyta</taxon>
        <taxon>Magnoliopsida</taxon>
        <taxon>eudicotyledons</taxon>
        <taxon>Gunneridae</taxon>
        <taxon>Pentapetalae</taxon>
        <taxon>rosids</taxon>
        <taxon>fabids</taxon>
        <taxon>Fabales</taxon>
        <taxon>Fabaceae</taxon>
        <taxon>Papilionoideae</taxon>
        <taxon>50 kb inversion clade</taxon>
        <taxon>NPAAA clade</taxon>
        <taxon>indigoferoid/millettioid clade</taxon>
        <taxon>Phaseoleae</taxon>
        <taxon>Psophocarpus</taxon>
    </lineage>
</organism>
<evidence type="ECO:0000313" key="2">
    <source>
        <dbReference type="Proteomes" id="UP001386955"/>
    </source>
</evidence>
<accession>A0AAN9XKH3</accession>
<dbReference type="AlphaFoldDB" id="A0AAN9XKH3"/>
<evidence type="ECO:0000313" key="1">
    <source>
        <dbReference type="EMBL" id="KAK7396192.1"/>
    </source>
</evidence>
<proteinExistence type="predicted"/>
<keyword evidence="2" id="KW-1185">Reference proteome</keyword>
<sequence length="89" mass="10298">MDVHDMKEIWLGCMNEMDGHGKQILKGNQKKLASLCHHSPPPAQDMIWDEIWSDLALWDGDFGGSYFNTKLFLFFFQSHLPPPLVTHKQ</sequence>